<organism evidence="2 3">
    <name type="scientific">Litoreibacter ascidiaceicola</name>
    <dbReference type="NCBI Taxonomy" id="1486859"/>
    <lineage>
        <taxon>Bacteria</taxon>
        <taxon>Pseudomonadati</taxon>
        <taxon>Pseudomonadota</taxon>
        <taxon>Alphaproteobacteria</taxon>
        <taxon>Rhodobacterales</taxon>
        <taxon>Roseobacteraceae</taxon>
        <taxon>Litoreibacter</taxon>
    </lineage>
</organism>
<dbReference type="Proteomes" id="UP000184144">
    <property type="component" value="Unassembled WGS sequence"/>
</dbReference>
<sequence>MMLLSQHLAGLMPFTTKHLPVRVQPAESPFTGPPAPQSQTLPVTPVAPSGAAQLTPDQHPRGPLRDREQHELQSLLRNMQGIEPPQPKGERVDLLVPRPSSLDP</sequence>
<evidence type="ECO:0000256" key="1">
    <source>
        <dbReference type="SAM" id="MobiDB-lite"/>
    </source>
</evidence>
<evidence type="ECO:0000313" key="2">
    <source>
        <dbReference type="EMBL" id="SHE36867.1"/>
    </source>
</evidence>
<name>A0A1M4SY14_9RHOB</name>
<accession>A0A1M4SY14</accession>
<feature type="region of interest" description="Disordered" evidence="1">
    <location>
        <begin position="23"/>
        <end position="104"/>
    </location>
</feature>
<reference evidence="3" key="1">
    <citation type="submission" date="2016-11" db="EMBL/GenBank/DDBJ databases">
        <authorList>
            <person name="Varghese N."/>
            <person name="Submissions S."/>
        </authorList>
    </citation>
    <scope>NUCLEOTIDE SEQUENCE [LARGE SCALE GENOMIC DNA]</scope>
    <source>
        <strain evidence="3">DSM 100566</strain>
    </source>
</reference>
<dbReference type="OrthoDB" id="7856259at2"/>
<dbReference type="STRING" id="1486859.SAMN05444273_101224"/>
<proteinExistence type="predicted"/>
<evidence type="ECO:0000313" key="3">
    <source>
        <dbReference type="Proteomes" id="UP000184144"/>
    </source>
</evidence>
<dbReference type="RefSeq" id="WP_139250582.1">
    <property type="nucleotide sequence ID" value="NZ_FQUV01000001.1"/>
</dbReference>
<dbReference type="EMBL" id="FQUV01000001">
    <property type="protein sequence ID" value="SHE36867.1"/>
    <property type="molecule type" value="Genomic_DNA"/>
</dbReference>
<feature type="compositionally biased region" description="Basic and acidic residues" evidence="1">
    <location>
        <begin position="58"/>
        <end position="71"/>
    </location>
</feature>
<protein>
    <submittedName>
        <fullName evidence="2">Uncharacterized protein</fullName>
    </submittedName>
</protein>
<keyword evidence="3" id="KW-1185">Reference proteome</keyword>
<gene>
    <name evidence="2" type="ORF">SAMN05444273_101224</name>
</gene>
<dbReference type="AlphaFoldDB" id="A0A1M4SY14"/>